<protein>
    <recommendedName>
        <fullName evidence="5">Pyrimidine nucleoside phosphorylase C-terminal domain-containing protein</fullName>
    </recommendedName>
</protein>
<dbReference type="InterPro" id="IPR035902">
    <property type="entry name" value="Nuc_phospho_transferase"/>
</dbReference>
<dbReference type="HAMAP" id="MF_01628">
    <property type="entry name" value="Thymid_phosp"/>
    <property type="match status" value="1"/>
</dbReference>
<dbReference type="Pfam" id="PF00591">
    <property type="entry name" value="Glycos_transf_3"/>
    <property type="match status" value="1"/>
</dbReference>
<dbReference type="GO" id="GO:0004645">
    <property type="term" value="F:1,4-alpha-oligoglucan phosphorylase activity"/>
    <property type="evidence" value="ECO:0007669"/>
    <property type="project" value="InterPro"/>
</dbReference>
<dbReference type="SMART" id="SM00941">
    <property type="entry name" value="PYNP_C"/>
    <property type="match status" value="1"/>
</dbReference>
<evidence type="ECO:0000256" key="3">
    <source>
        <dbReference type="ARBA" id="ARBA00022676"/>
    </source>
</evidence>
<dbReference type="InterPro" id="IPR036566">
    <property type="entry name" value="PYNP-like_C_sf"/>
</dbReference>
<reference evidence="6" key="1">
    <citation type="submission" date="2018-05" db="EMBL/GenBank/DDBJ databases">
        <authorList>
            <person name="Lanie J.A."/>
            <person name="Ng W.-L."/>
            <person name="Kazmierczak K.M."/>
            <person name="Andrzejewski T.M."/>
            <person name="Davidsen T.M."/>
            <person name="Wayne K.J."/>
            <person name="Tettelin H."/>
            <person name="Glass J.I."/>
            <person name="Rusch D."/>
            <person name="Podicherti R."/>
            <person name="Tsui H.-C.T."/>
            <person name="Winkler M.E."/>
        </authorList>
    </citation>
    <scope>NUCLEOTIDE SEQUENCE</scope>
</reference>
<dbReference type="Pfam" id="PF02885">
    <property type="entry name" value="Glycos_trans_3N"/>
    <property type="match status" value="1"/>
</dbReference>
<evidence type="ECO:0000256" key="4">
    <source>
        <dbReference type="ARBA" id="ARBA00022679"/>
    </source>
</evidence>
<sequence length="446" mass="47470">MSNQYLPQELIRKKRDGLVLSDAEIGFLVKGISDGSLTDAQLGAFAMTVFHQGMCMKERVSLTQHMMHSGEVLQWQDMKLDGPVVDKHSTGGVGDKVSLMLAPIVSACGGYVPMISGRGLGHTGGTLDKLESIPGYDVCPDNDKFRAVVNEIGCAIIGQTANLAPADQRFYAIRDVTATVESIDLITASILSKKLASGLDALVIDIKTGIGAFAAEYEMAKELGQSIADVANGAGVSTRCLISDMNQVLGHSVGNGVEVVECIEFLTEPKNADQRLLSLTLELAAQMLQLGGLKSDLVSARKNAQQALHSGQAAEVFANMVSALGGPIDLIDNTSKYIAPTAIIKPVLSESSGYVSAIDPRAIGLNMINLKAGRTKSSDAIDHGVGLTGMVGLGQWVDVGDPLAYANVRDNDQFEFLQKNIPPLIQFSQEKPKENPLIYEILEASK</sequence>
<dbReference type="PANTHER" id="PTHR10515">
    <property type="entry name" value="THYMIDINE PHOSPHORYLASE"/>
    <property type="match status" value="1"/>
</dbReference>
<dbReference type="InterPro" id="IPR017872">
    <property type="entry name" value="Pyrmidine_PPase_CS"/>
</dbReference>
<dbReference type="SUPFAM" id="SSF54680">
    <property type="entry name" value="Pyrimidine nucleoside phosphorylase C-terminal domain"/>
    <property type="match status" value="1"/>
</dbReference>
<name>A0A381U5Q3_9ZZZZ</name>
<dbReference type="PIRSF" id="PIRSF000478">
    <property type="entry name" value="TP_PyNP"/>
    <property type="match status" value="1"/>
</dbReference>
<dbReference type="AlphaFoldDB" id="A0A381U5Q3"/>
<gene>
    <name evidence="6" type="ORF">METZ01_LOCUS75511</name>
</gene>
<dbReference type="PROSITE" id="PS00647">
    <property type="entry name" value="THYMID_PHOSPHORYLASE"/>
    <property type="match status" value="1"/>
</dbReference>
<dbReference type="GO" id="GO:0005829">
    <property type="term" value="C:cytosol"/>
    <property type="evidence" value="ECO:0007669"/>
    <property type="project" value="TreeGrafter"/>
</dbReference>
<accession>A0A381U5Q3</accession>
<dbReference type="InterPro" id="IPR017459">
    <property type="entry name" value="Glycosyl_Trfase_fam3_N_dom"/>
</dbReference>
<dbReference type="FunFam" id="3.40.1030.10:FF:000003">
    <property type="entry name" value="Pyrimidine-nucleoside phosphorylase"/>
    <property type="match status" value="1"/>
</dbReference>
<dbReference type="InterPro" id="IPR013465">
    <property type="entry name" value="Thymidine_Pase"/>
</dbReference>
<evidence type="ECO:0000313" key="6">
    <source>
        <dbReference type="EMBL" id="SVA22657.1"/>
    </source>
</evidence>
<dbReference type="InterPro" id="IPR013102">
    <property type="entry name" value="PYNP_C"/>
</dbReference>
<keyword evidence="4" id="KW-0808">Transferase</keyword>
<dbReference type="EMBL" id="UINC01005648">
    <property type="protein sequence ID" value="SVA22657.1"/>
    <property type="molecule type" value="Genomic_DNA"/>
</dbReference>
<keyword evidence="3" id="KW-0328">Glycosyltransferase</keyword>
<dbReference type="Gene3D" id="1.20.970.10">
    <property type="entry name" value="Transferase, Pyrimidine Nucleoside Phosphorylase, Chain C"/>
    <property type="match status" value="1"/>
</dbReference>
<dbReference type="NCBIfam" id="NF004490">
    <property type="entry name" value="PRK05820.1"/>
    <property type="match status" value="1"/>
</dbReference>
<comment type="subunit">
    <text evidence="2">Homodimer.</text>
</comment>
<evidence type="ECO:0000259" key="5">
    <source>
        <dbReference type="SMART" id="SM00941"/>
    </source>
</evidence>
<dbReference type="GO" id="GO:0006213">
    <property type="term" value="P:pyrimidine nucleoside metabolic process"/>
    <property type="evidence" value="ECO:0007669"/>
    <property type="project" value="InterPro"/>
</dbReference>
<dbReference type="Pfam" id="PF07831">
    <property type="entry name" value="PYNP_C"/>
    <property type="match status" value="1"/>
</dbReference>
<dbReference type="Gene3D" id="3.90.1170.30">
    <property type="entry name" value="Pyrimidine nucleoside phosphorylase-like, C-terminal domain"/>
    <property type="match status" value="1"/>
</dbReference>
<dbReference type="InterPro" id="IPR036320">
    <property type="entry name" value="Glycosyl_Trfase_fam3_N_dom_sf"/>
</dbReference>
<dbReference type="GO" id="GO:0006206">
    <property type="term" value="P:pyrimidine nucleobase metabolic process"/>
    <property type="evidence" value="ECO:0007669"/>
    <property type="project" value="InterPro"/>
</dbReference>
<dbReference type="SUPFAM" id="SSF47648">
    <property type="entry name" value="Nucleoside phosphorylase/phosphoribosyltransferase N-terminal domain"/>
    <property type="match status" value="1"/>
</dbReference>
<dbReference type="Gene3D" id="3.40.1030.10">
    <property type="entry name" value="Nucleoside phosphorylase/phosphoribosyltransferase catalytic domain"/>
    <property type="match status" value="1"/>
</dbReference>
<feature type="domain" description="Pyrimidine nucleoside phosphorylase C-terminal" evidence="5">
    <location>
        <begin position="354"/>
        <end position="424"/>
    </location>
</feature>
<dbReference type="InterPro" id="IPR000312">
    <property type="entry name" value="Glycosyl_Trfase_fam3"/>
</dbReference>
<organism evidence="6">
    <name type="scientific">marine metagenome</name>
    <dbReference type="NCBI Taxonomy" id="408172"/>
    <lineage>
        <taxon>unclassified sequences</taxon>
        <taxon>metagenomes</taxon>
        <taxon>ecological metagenomes</taxon>
    </lineage>
</organism>
<dbReference type="InterPro" id="IPR018090">
    <property type="entry name" value="Pyrmidine_PPas_bac/euk"/>
</dbReference>
<comment type="similarity">
    <text evidence="1">Belongs to the thymidine/pyrimidine-nucleoside phosphorylase family.</text>
</comment>
<dbReference type="InterPro" id="IPR000053">
    <property type="entry name" value="Thymidine/pyrmidine_PPase"/>
</dbReference>
<evidence type="ECO:0000256" key="2">
    <source>
        <dbReference type="ARBA" id="ARBA00011738"/>
    </source>
</evidence>
<dbReference type="NCBIfam" id="TIGR02643">
    <property type="entry name" value="T_phosphoryl"/>
    <property type="match status" value="1"/>
</dbReference>
<evidence type="ECO:0000256" key="1">
    <source>
        <dbReference type="ARBA" id="ARBA00006915"/>
    </source>
</evidence>
<dbReference type="GO" id="GO:0009032">
    <property type="term" value="F:thymidine phosphorylase activity"/>
    <property type="evidence" value="ECO:0007669"/>
    <property type="project" value="InterPro"/>
</dbReference>
<dbReference type="SUPFAM" id="SSF52418">
    <property type="entry name" value="Nucleoside phosphorylase/phosphoribosyltransferase catalytic domain"/>
    <property type="match status" value="1"/>
</dbReference>
<dbReference type="NCBIfam" id="TIGR02644">
    <property type="entry name" value="Y_phosphoryl"/>
    <property type="match status" value="1"/>
</dbReference>
<proteinExistence type="inferred from homology"/>
<dbReference type="PANTHER" id="PTHR10515:SF0">
    <property type="entry name" value="THYMIDINE PHOSPHORYLASE"/>
    <property type="match status" value="1"/>
</dbReference>